<evidence type="ECO:0000256" key="23">
    <source>
        <dbReference type="PIRSR" id="PIRSR602403-1"/>
    </source>
</evidence>
<keyword evidence="4 23" id="KW-0349">Heme</keyword>
<name>A0A5M9MH98_9EURO</name>
<comment type="caution">
    <text evidence="24">The sequence shown here is derived from an EMBL/GenBank/DDBJ whole genome shotgun (WGS) entry which is preliminary data.</text>
</comment>
<evidence type="ECO:0000256" key="14">
    <source>
        <dbReference type="ARBA" id="ARBA00050755"/>
    </source>
</evidence>
<evidence type="ECO:0000256" key="13">
    <source>
        <dbReference type="ARBA" id="ARBA00023136"/>
    </source>
</evidence>
<dbReference type="VEuPathDB" id="FungiDB:EYZ11_001401"/>
<dbReference type="RefSeq" id="XP_033423744.1">
    <property type="nucleotide sequence ID" value="XM_033573192.1"/>
</dbReference>
<reference evidence="24 25" key="1">
    <citation type="submission" date="2019-08" db="EMBL/GenBank/DDBJ databases">
        <title>The genome sequence of a newly discovered highly antifungal drug resistant Aspergillus species, Aspergillus tanneri NIH 1004.</title>
        <authorList>
            <person name="Mounaud S."/>
            <person name="Singh I."/>
            <person name="Joardar V."/>
            <person name="Pakala S."/>
            <person name="Pakala S."/>
            <person name="Venepally P."/>
            <person name="Chung J.K."/>
            <person name="Losada L."/>
            <person name="Nierman W.C."/>
        </authorList>
    </citation>
    <scope>NUCLEOTIDE SEQUENCE [LARGE SCALE GENOMIC DNA]</scope>
    <source>
        <strain evidence="24 25">NIH1004</strain>
    </source>
</reference>
<keyword evidence="11 23" id="KW-0408">Iron</keyword>
<dbReference type="PRINTS" id="PR00465">
    <property type="entry name" value="EP450IV"/>
</dbReference>
<accession>A0A5M9MH98</accession>
<dbReference type="AlphaFoldDB" id="A0A5M9MH98"/>
<keyword evidence="6 23" id="KW-0479">Metal-binding</keyword>
<dbReference type="Gene3D" id="1.10.630.10">
    <property type="entry name" value="Cytochrome P450"/>
    <property type="match status" value="1"/>
</dbReference>
<dbReference type="InterPro" id="IPR002403">
    <property type="entry name" value="Cyt_P450_E_grp-IV"/>
</dbReference>
<evidence type="ECO:0000256" key="5">
    <source>
        <dbReference type="ARBA" id="ARBA00022692"/>
    </source>
</evidence>
<comment type="subcellular location">
    <subcellularLocation>
        <location evidence="2">Endoplasmic reticulum membrane</location>
        <topology evidence="2">Single-pass type II membrane protein</topology>
    </subcellularLocation>
</comment>
<dbReference type="GeneID" id="54331287"/>
<evidence type="ECO:0000256" key="6">
    <source>
        <dbReference type="ARBA" id="ARBA00022723"/>
    </source>
</evidence>
<dbReference type="FunFam" id="1.10.630.10:FF:000059">
    <property type="entry name" value="Cytochrome P450 monooxygenase"/>
    <property type="match status" value="1"/>
</dbReference>
<dbReference type="Pfam" id="PF00067">
    <property type="entry name" value="p450"/>
    <property type="match status" value="1"/>
</dbReference>
<dbReference type="PANTHER" id="PTHR46206">
    <property type="entry name" value="CYTOCHROME P450"/>
    <property type="match status" value="1"/>
</dbReference>
<dbReference type="InterPro" id="IPR036396">
    <property type="entry name" value="Cyt_P450_sf"/>
</dbReference>
<evidence type="ECO:0000256" key="19">
    <source>
        <dbReference type="ARBA" id="ARBA00067132"/>
    </source>
</evidence>
<evidence type="ECO:0000256" key="18">
    <source>
        <dbReference type="ARBA" id="ARBA00066329"/>
    </source>
</evidence>
<organism evidence="24 25">
    <name type="scientific">Aspergillus tanneri</name>
    <dbReference type="NCBI Taxonomy" id="1220188"/>
    <lineage>
        <taxon>Eukaryota</taxon>
        <taxon>Fungi</taxon>
        <taxon>Dikarya</taxon>
        <taxon>Ascomycota</taxon>
        <taxon>Pezizomycotina</taxon>
        <taxon>Eurotiomycetes</taxon>
        <taxon>Eurotiomycetidae</taxon>
        <taxon>Eurotiales</taxon>
        <taxon>Aspergillaceae</taxon>
        <taxon>Aspergillus</taxon>
        <taxon>Aspergillus subgen. Circumdati</taxon>
    </lineage>
</organism>
<evidence type="ECO:0000256" key="8">
    <source>
        <dbReference type="ARBA" id="ARBA00022968"/>
    </source>
</evidence>
<keyword evidence="12" id="KW-0503">Monooxygenase</keyword>
<dbReference type="CDD" id="cd11041">
    <property type="entry name" value="CYP503A1-like"/>
    <property type="match status" value="1"/>
</dbReference>
<protein>
    <recommendedName>
        <fullName evidence="19">Dihydromonacolin L monooxygenase LovA</fullName>
        <ecNumber evidence="17">1.14.14.124</ecNumber>
        <ecNumber evidence="18">1.14.14.125</ecNumber>
    </recommendedName>
    <alternativeName>
        <fullName evidence="21">Dihydromonacolin L hydroxylase</fullName>
    </alternativeName>
    <alternativeName>
        <fullName evidence="22">Lovastatin biosynthesis cluster protein A</fullName>
    </alternativeName>
    <alternativeName>
        <fullName evidence="20">Monacolin L hydroxylase</fullName>
    </alternativeName>
</protein>
<evidence type="ECO:0000256" key="16">
    <source>
        <dbReference type="ARBA" id="ARBA00060567"/>
    </source>
</evidence>
<keyword evidence="8" id="KW-0735">Signal-anchor</keyword>
<comment type="catalytic activity">
    <reaction evidence="14">
        <text>dihydromonacolin L carboxylate + reduced [NADPH--hemoprotein reductase] + O2 = monacolin L carboxylate + oxidized [NADPH--hemoprotein reductase] + 2 H2O + H(+)</text>
        <dbReference type="Rhea" id="RHEA:42368"/>
        <dbReference type="Rhea" id="RHEA-COMP:11964"/>
        <dbReference type="Rhea" id="RHEA-COMP:11965"/>
        <dbReference type="ChEBI" id="CHEBI:15377"/>
        <dbReference type="ChEBI" id="CHEBI:15378"/>
        <dbReference type="ChEBI" id="CHEBI:15379"/>
        <dbReference type="ChEBI" id="CHEBI:57618"/>
        <dbReference type="ChEBI" id="CHEBI:58210"/>
        <dbReference type="ChEBI" id="CHEBI:79031"/>
        <dbReference type="ChEBI" id="CHEBI:79044"/>
        <dbReference type="EC" id="1.14.14.124"/>
    </reaction>
    <physiologicalReaction direction="left-to-right" evidence="14">
        <dbReference type="Rhea" id="RHEA:42369"/>
    </physiologicalReaction>
</comment>
<proteinExistence type="inferred from homology"/>
<evidence type="ECO:0000256" key="3">
    <source>
        <dbReference type="ARBA" id="ARBA00010617"/>
    </source>
</evidence>
<keyword evidence="13" id="KW-0472">Membrane</keyword>
<evidence type="ECO:0000256" key="20">
    <source>
        <dbReference type="ARBA" id="ARBA00079237"/>
    </source>
</evidence>
<dbReference type="GO" id="GO:0004497">
    <property type="term" value="F:monooxygenase activity"/>
    <property type="evidence" value="ECO:0007669"/>
    <property type="project" value="UniProtKB-KW"/>
</dbReference>
<evidence type="ECO:0000256" key="15">
    <source>
        <dbReference type="ARBA" id="ARBA00051212"/>
    </source>
</evidence>
<dbReference type="GO" id="GO:0016705">
    <property type="term" value="F:oxidoreductase activity, acting on paired donors, with incorporation or reduction of molecular oxygen"/>
    <property type="evidence" value="ECO:0007669"/>
    <property type="project" value="InterPro"/>
</dbReference>
<dbReference type="OrthoDB" id="1844152at2759"/>
<feature type="binding site" description="axial binding residue" evidence="23">
    <location>
        <position position="500"/>
    </location>
    <ligand>
        <name>heme</name>
        <dbReference type="ChEBI" id="CHEBI:30413"/>
    </ligand>
    <ligandPart>
        <name>Fe</name>
        <dbReference type="ChEBI" id="CHEBI:18248"/>
    </ligandPart>
</feature>
<dbReference type="GO" id="GO:0140735">
    <property type="term" value="P:lovastatin biosynthetic process"/>
    <property type="evidence" value="ECO:0007669"/>
    <property type="project" value="UniProtKB-ARBA"/>
</dbReference>
<dbReference type="EC" id="1.14.14.125" evidence="18"/>
<evidence type="ECO:0000256" key="22">
    <source>
        <dbReference type="ARBA" id="ARBA00082945"/>
    </source>
</evidence>
<gene>
    <name evidence="24" type="ORF">ATNIH1004_008585</name>
</gene>
<keyword evidence="7" id="KW-0256">Endoplasmic reticulum</keyword>
<sequence length="569" mass="64548">MLMKHLRLATSAGAPIISIGPACCVFCVFDASNVSLQPSLSLKSTIMAIEYLDGQILVRGIAVTLILVLVCQFFRDLADGFPYWNIPIIGRGRWELSNAKAKERYVSSAKELVEQGFSEGNTVFQMMFDHAPVIVLHPCYIDEIKNSPHLSFTESSKKMFFGVKIPGFEPFDGGDDKYNLVREMVGKKLTYQVLGSLIFPLSRETAAVLNENLPKSNEWQPFILGLEVPYIVARLSSLVFLGENICRDKGWLNVSVNYATDGFHAARNLRLWPAILRPWVHWFMPSMQRLRKHIVVANEIIQREMHRRDMIRQGKVLENDHSRMHEDALDWLAEVANGRPLNMTRSQISMSLAAIHTSSNLVLNIMYDLIAYPEYIQPLRDEIKAVLEEDGVLKKSSLLKMKKLDSVMKETQRLNPVSLAFLNRIATEDITLSNGTHIPKGATLTVSAHTMQDEAVYPNANTYDGFRFYNMRQIPGNEHRFQLVSTSPEHLGFGHGLHACTGRFFAATEIKILLIHLLMKYDWKFADRTGRPKSFMYGMEIIGDQTVKLLYKARQPEVDLARLGEGILE</sequence>
<comment type="cofactor">
    <cofactor evidence="1 23">
        <name>heme</name>
        <dbReference type="ChEBI" id="CHEBI:30413"/>
    </cofactor>
</comment>
<evidence type="ECO:0000256" key="12">
    <source>
        <dbReference type="ARBA" id="ARBA00023033"/>
    </source>
</evidence>
<keyword evidence="10" id="KW-0560">Oxidoreductase</keyword>
<comment type="catalytic activity">
    <reaction evidence="15">
        <text>monacolin L carboxylate + reduced [NADPH--hemoprotein reductase] + O2 = monacolin J carboxylate + oxidized [NADPH--hemoprotein reductase] + H2O + H(+)</text>
        <dbReference type="Rhea" id="RHEA:29599"/>
        <dbReference type="Rhea" id="RHEA-COMP:11964"/>
        <dbReference type="Rhea" id="RHEA-COMP:11965"/>
        <dbReference type="ChEBI" id="CHEBI:15377"/>
        <dbReference type="ChEBI" id="CHEBI:15378"/>
        <dbReference type="ChEBI" id="CHEBI:15379"/>
        <dbReference type="ChEBI" id="CHEBI:57618"/>
        <dbReference type="ChEBI" id="CHEBI:58210"/>
        <dbReference type="ChEBI" id="CHEBI:79035"/>
        <dbReference type="ChEBI" id="CHEBI:79044"/>
        <dbReference type="EC" id="1.14.14.125"/>
    </reaction>
    <physiologicalReaction direction="left-to-right" evidence="15">
        <dbReference type="Rhea" id="RHEA:29600"/>
    </physiologicalReaction>
</comment>
<dbReference type="GO" id="GO:0005789">
    <property type="term" value="C:endoplasmic reticulum membrane"/>
    <property type="evidence" value="ECO:0007669"/>
    <property type="project" value="UniProtKB-SubCell"/>
</dbReference>
<dbReference type="GO" id="GO:0020037">
    <property type="term" value="F:heme binding"/>
    <property type="evidence" value="ECO:0007669"/>
    <property type="project" value="InterPro"/>
</dbReference>
<evidence type="ECO:0000313" key="24">
    <source>
        <dbReference type="EMBL" id="KAA8644383.1"/>
    </source>
</evidence>
<dbReference type="PANTHER" id="PTHR46206:SF2">
    <property type="entry name" value="CYTOCHROME P450 MONOOXYGENASE AUSG-RELATED"/>
    <property type="match status" value="1"/>
</dbReference>
<comment type="pathway">
    <text evidence="16">Polyketide biosynthesis; lovastatin biosynthesis.</text>
</comment>
<dbReference type="SUPFAM" id="SSF48264">
    <property type="entry name" value="Cytochrome P450"/>
    <property type="match status" value="1"/>
</dbReference>
<evidence type="ECO:0000313" key="25">
    <source>
        <dbReference type="Proteomes" id="UP000324241"/>
    </source>
</evidence>
<comment type="similarity">
    <text evidence="3">Belongs to the cytochrome P450 family.</text>
</comment>
<evidence type="ECO:0000256" key="1">
    <source>
        <dbReference type="ARBA" id="ARBA00001971"/>
    </source>
</evidence>
<evidence type="ECO:0000256" key="11">
    <source>
        <dbReference type="ARBA" id="ARBA00023004"/>
    </source>
</evidence>
<dbReference type="Proteomes" id="UP000324241">
    <property type="component" value="Unassembled WGS sequence"/>
</dbReference>
<keyword evidence="5" id="KW-0812">Transmembrane</keyword>
<dbReference type="GO" id="GO:0005506">
    <property type="term" value="F:iron ion binding"/>
    <property type="evidence" value="ECO:0007669"/>
    <property type="project" value="InterPro"/>
</dbReference>
<dbReference type="InterPro" id="IPR001128">
    <property type="entry name" value="Cyt_P450"/>
</dbReference>
<evidence type="ECO:0000256" key="4">
    <source>
        <dbReference type="ARBA" id="ARBA00022617"/>
    </source>
</evidence>
<evidence type="ECO:0000256" key="7">
    <source>
        <dbReference type="ARBA" id="ARBA00022824"/>
    </source>
</evidence>
<evidence type="ECO:0000256" key="9">
    <source>
        <dbReference type="ARBA" id="ARBA00022989"/>
    </source>
</evidence>
<keyword evidence="9" id="KW-1133">Transmembrane helix</keyword>
<evidence type="ECO:0000256" key="21">
    <source>
        <dbReference type="ARBA" id="ARBA00079297"/>
    </source>
</evidence>
<evidence type="ECO:0000256" key="10">
    <source>
        <dbReference type="ARBA" id="ARBA00023002"/>
    </source>
</evidence>
<dbReference type="PRINTS" id="PR00385">
    <property type="entry name" value="P450"/>
</dbReference>
<evidence type="ECO:0000256" key="17">
    <source>
        <dbReference type="ARBA" id="ARBA00066328"/>
    </source>
</evidence>
<dbReference type="EMBL" id="QUQM01000006">
    <property type="protein sequence ID" value="KAA8644383.1"/>
    <property type="molecule type" value="Genomic_DNA"/>
</dbReference>
<evidence type="ECO:0000256" key="2">
    <source>
        <dbReference type="ARBA" id="ARBA00004648"/>
    </source>
</evidence>
<dbReference type="EC" id="1.14.14.124" evidence="17"/>